<dbReference type="InterPro" id="IPR003819">
    <property type="entry name" value="TauD/TfdA-like"/>
</dbReference>
<proteinExistence type="inferred from homology"/>
<dbReference type="OrthoDB" id="406634at2759"/>
<evidence type="ECO:0000256" key="8">
    <source>
        <dbReference type="ARBA" id="ARBA00023004"/>
    </source>
</evidence>
<dbReference type="GO" id="GO:0046872">
    <property type="term" value="F:metal ion binding"/>
    <property type="evidence" value="ECO:0007669"/>
    <property type="project" value="UniProtKB-KW"/>
</dbReference>
<feature type="domain" description="Gamma-butyrobetaine hydroxylase-like N-terminal" evidence="10">
    <location>
        <begin position="27"/>
        <end position="113"/>
    </location>
</feature>
<feature type="domain" description="TauD/TfdA-like" evidence="9">
    <location>
        <begin position="152"/>
        <end position="262"/>
    </location>
</feature>
<comment type="cofactor">
    <cofactor evidence="1">
        <name>Fe(2+)</name>
        <dbReference type="ChEBI" id="CHEBI:29033"/>
    </cofactor>
</comment>
<evidence type="ECO:0000256" key="1">
    <source>
        <dbReference type="ARBA" id="ARBA00001954"/>
    </source>
</evidence>
<evidence type="ECO:0000256" key="5">
    <source>
        <dbReference type="ARBA" id="ARBA00022873"/>
    </source>
</evidence>
<dbReference type="GO" id="GO:0005739">
    <property type="term" value="C:mitochondrion"/>
    <property type="evidence" value="ECO:0007669"/>
    <property type="project" value="TreeGrafter"/>
</dbReference>
<evidence type="ECO:0000313" key="11">
    <source>
        <dbReference type="EMBL" id="PAV77549.1"/>
    </source>
</evidence>
<dbReference type="Pfam" id="PF06155">
    <property type="entry name" value="GBBH-like_N"/>
    <property type="match status" value="1"/>
</dbReference>
<gene>
    <name evidence="11" type="ORF">WR25_07165</name>
</gene>
<evidence type="ECO:0000256" key="4">
    <source>
        <dbReference type="ARBA" id="ARBA00022723"/>
    </source>
</evidence>
<dbReference type="InterPro" id="IPR010376">
    <property type="entry name" value="GBBH-like_N"/>
</dbReference>
<evidence type="ECO:0000256" key="2">
    <source>
        <dbReference type="ARBA" id="ARBA00005022"/>
    </source>
</evidence>
<keyword evidence="12" id="KW-1185">Reference proteome</keyword>
<dbReference type="InterPro" id="IPR050411">
    <property type="entry name" value="AlphaKG_dependent_hydroxylases"/>
</dbReference>
<dbReference type="InterPro" id="IPR038492">
    <property type="entry name" value="GBBH-like_N_sf"/>
</dbReference>
<evidence type="ECO:0000256" key="6">
    <source>
        <dbReference type="ARBA" id="ARBA00022964"/>
    </source>
</evidence>
<keyword evidence="4" id="KW-0479">Metal-binding</keyword>
<evidence type="ECO:0000256" key="7">
    <source>
        <dbReference type="ARBA" id="ARBA00023002"/>
    </source>
</evidence>
<keyword evidence="7" id="KW-0560">Oxidoreductase</keyword>
<dbReference type="Proteomes" id="UP000218231">
    <property type="component" value="Unassembled WGS sequence"/>
</dbReference>
<comment type="similarity">
    <text evidence="3">Belongs to the gamma-BBH/TMLD family.</text>
</comment>
<protein>
    <recommendedName>
        <fullName evidence="13">TauD/TfdA-like domain-containing protein</fullName>
    </recommendedName>
</protein>
<keyword evidence="5" id="KW-0124">Carnitine biosynthesis</keyword>
<organism evidence="11 12">
    <name type="scientific">Diploscapter pachys</name>
    <dbReference type="NCBI Taxonomy" id="2018661"/>
    <lineage>
        <taxon>Eukaryota</taxon>
        <taxon>Metazoa</taxon>
        <taxon>Ecdysozoa</taxon>
        <taxon>Nematoda</taxon>
        <taxon>Chromadorea</taxon>
        <taxon>Rhabditida</taxon>
        <taxon>Rhabditina</taxon>
        <taxon>Rhabditomorpha</taxon>
        <taxon>Rhabditoidea</taxon>
        <taxon>Rhabditidae</taxon>
        <taxon>Diploscapter</taxon>
    </lineage>
</organism>
<reference evidence="11 12" key="1">
    <citation type="journal article" date="2017" name="Curr. Biol.">
        <title>Genome architecture and evolution of a unichromosomal asexual nematode.</title>
        <authorList>
            <person name="Fradin H."/>
            <person name="Zegar C."/>
            <person name="Gutwein M."/>
            <person name="Lucas J."/>
            <person name="Kovtun M."/>
            <person name="Corcoran D."/>
            <person name="Baugh L.R."/>
            <person name="Kiontke K."/>
            <person name="Gunsalus K."/>
            <person name="Fitch D.H."/>
            <person name="Piano F."/>
        </authorList>
    </citation>
    <scope>NUCLEOTIDE SEQUENCE [LARGE SCALE GENOMIC DNA]</scope>
    <source>
        <strain evidence="11">PF1309</strain>
    </source>
</reference>
<dbReference type="GO" id="GO:0016706">
    <property type="term" value="F:2-oxoglutarate-dependent dioxygenase activity"/>
    <property type="evidence" value="ECO:0007669"/>
    <property type="project" value="UniProtKB-ARBA"/>
</dbReference>
<name>A0A2A2KUK6_9BILA</name>
<dbReference type="Gene3D" id="3.60.130.10">
    <property type="entry name" value="Clavaminate synthase-like"/>
    <property type="match status" value="1"/>
</dbReference>
<keyword evidence="8" id="KW-0408">Iron</keyword>
<sequence>MINFSKRLLSSVRLAKESVLKISEIHEEKSSRLISIRWNDGVEGKYPLIWLRDTSPDERTYSIGPAMKARNLVMSEFDPEQNAESIKIDESGEILKIDWKDGAKSRFSSDWLRFRNPSDPEARKLRRQVYLLPEDTWDRAIIEKRLKKFDFHQAMVFHDFLEAVCLDGISILTGAEPGKLGAVEKISERIGLLKQTHFGRTFEVATKSDASNMAYAHNSALPFHTDFPSLEQPPQLQMLHMLHSAREGGNSLFVDGFHVANLVEIEQSIKLQ</sequence>
<evidence type="ECO:0000313" key="12">
    <source>
        <dbReference type="Proteomes" id="UP000218231"/>
    </source>
</evidence>
<dbReference type="AlphaFoldDB" id="A0A2A2KUK6"/>
<dbReference type="EMBL" id="LIAE01007688">
    <property type="protein sequence ID" value="PAV77549.1"/>
    <property type="molecule type" value="Genomic_DNA"/>
</dbReference>
<dbReference type="Gene3D" id="3.30.2020.30">
    <property type="match status" value="1"/>
</dbReference>
<dbReference type="UniPathway" id="UPA00118"/>
<dbReference type="SUPFAM" id="SSF51197">
    <property type="entry name" value="Clavaminate synthase-like"/>
    <property type="match status" value="1"/>
</dbReference>
<accession>A0A2A2KUK6</accession>
<evidence type="ECO:0008006" key="13">
    <source>
        <dbReference type="Google" id="ProtNLM"/>
    </source>
</evidence>
<evidence type="ECO:0000259" key="10">
    <source>
        <dbReference type="Pfam" id="PF06155"/>
    </source>
</evidence>
<evidence type="ECO:0000259" key="9">
    <source>
        <dbReference type="Pfam" id="PF02668"/>
    </source>
</evidence>
<dbReference type="PANTHER" id="PTHR10696">
    <property type="entry name" value="GAMMA-BUTYROBETAINE HYDROXYLASE-RELATED"/>
    <property type="match status" value="1"/>
</dbReference>
<keyword evidence="6" id="KW-0223">Dioxygenase</keyword>
<dbReference type="GO" id="GO:0045329">
    <property type="term" value="P:carnitine biosynthetic process"/>
    <property type="evidence" value="ECO:0007669"/>
    <property type="project" value="UniProtKB-UniPathway"/>
</dbReference>
<comment type="pathway">
    <text evidence="2">Amine and polyamine biosynthesis; carnitine biosynthesis.</text>
</comment>
<dbReference type="FunFam" id="3.30.2020.30:FF:000002">
    <property type="entry name" value="Putative gamma-butyrobetaine dioxygenase"/>
    <property type="match status" value="1"/>
</dbReference>
<evidence type="ECO:0000256" key="3">
    <source>
        <dbReference type="ARBA" id="ARBA00008654"/>
    </source>
</evidence>
<dbReference type="InterPro" id="IPR042098">
    <property type="entry name" value="TauD-like_sf"/>
</dbReference>
<comment type="caution">
    <text evidence="11">The sequence shown here is derived from an EMBL/GenBank/DDBJ whole genome shotgun (WGS) entry which is preliminary data.</text>
</comment>
<dbReference type="PANTHER" id="PTHR10696:SF33">
    <property type="entry name" value="GAMMA-BUTYROBETAINE DIOXYGENASE"/>
    <property type="match status" value="1"/>
</dbReference>
<dbReference type="Pfam" id="PF02668">
    <property type="entry name" value="TauD"/>
    <property type="match status" value="1"/>
</dbReference>
<dbReference type="STRING" id="2018661.A0A2A2KUK6"/>